<evidence type="ECO:0000256" key="9">
    <source>
        <dbReference type="ARBA" id="ARBA00022832"/>
    </source>
</evidence>
<evidence type="ECO:0000313" key="21">
    <source>
        <dbReference type="Proteomes" id="UP000321258"/>
    </source>
</evidence>
<dbReference type="Gene3D" id="3.40.47.10">
    <property type="match status" value="2"/>
</dbReference>
<evidence type="ECO:0000313" key="20">
    <source>
        <dbReference type="EMBL" id="GEO98598.1"/>
    </source>
</evidence>
<dbReference type="InterPro" id="IPR014031">
    <property type="entry name" value="Ketoacyl_synth_C"/>
</dbReference>
<keyword evidence="6" id="KW-0963">Cytoplasm</keyword>
<evidence type="ECO:0000256" key="14">
    <source>
        <dbReference type="ARBA" id="ARBA00041620"/>
    </source>
</evidence>
<evidence type="ECO:0000256" key="11">
    <source>
        <dbReference type="ARBA" id="ARBA00023160"/>
    </source>
</evidence>
<comment type="catalytic activity">
    <reaction evidence="16">
        <text>(3Z)-decenoyl-[ACP] + malonyl-[ACP] + H(+) = 3-oxo-(5Z)-dodecenoyl-[ACP] + holo-[ACP] + CO2</text>
        <dbReference type="Rhea" id="RHEA:54940"/>
        <dbReference type="Rhea" id="RHEA-COMP:9623"/>
        <dbReference type="Rhea" id="RHEA-COMP:9685"/>
        <dbReference type="Rhea" id="RHEA-COMP:9927"/>
        <dbReference type="Rhea" id="RHEA-COMP:14042"/>
        <dbReference type="ChEBI" id="CHEBI:15378"/>
        <dbReference type="ChEBI" id="CHEBI:16526"/>
        <dbReference type="ChEBI" id="CHEBI:64479"/>
        <dbReference type="ChEBI" id="CHEBI:78449"/>
        <dbReference type="ChEBI" id="CHEBI:78798"/>
        <dbReference type="ChEBI" id="CHEBI:138410"/>
    </reaction>
    <physiologicalReaction direction="left-to-right" evidence="16">
        <dbReference type="Rhea" id="RHEA:54941"/>
    </physiologicalReaction>
</comment>
<dbReference type="FunFam" id="3.40.47.10:FF:000006">
    <property type="entry name" value="3-oxoacyl-[acyl-carrier-protein] synthase I"/>
    <property type="match status" value="1"/>
</dbReference>
<dbReference type="PANTHER" id="PTHR11712">
    <property type="entry name" value="POLYKETIDE SYNTHASE-RELATED"/>
    <property type="match status" value="1"/>
</dbReference>
<proteinExistence type="inferred from homology"/>
<evidence type="ECO:0000259" key="19">
    <source>
        <dbReference type="PROSITE" id="PS52004"/>
    </source>
</evidence>
<name>A0A512ILS7_9HYPH</name>
<dbReference type="InterPro" id="IPR018201">
    <property type="entry name" value="Ketoacyl_synth_AS"/>
</dbReference>
<evidence type="ECO:0000256" key="10">
    <source>
        <dbReference type="ARBA" id="ARBA00023098"/>
    </source>
</evidence>
<evidence type="ECO:0000256" key="8">
    <source>
        <dbReference type="ARBA" id="ARBA00022679"/>
    </source>
</evidence>
<dbReference type="NCBIfam" id="NF005935">
    <property type="entry name" value="PRK07967.1"/>
    <property type="match status" value="1"/>
</dbReference>
<dbReference type="InterPro" id="IPR020841">
    <property type="entry name" value="PKS_Beta-ketoAc_synthase_dom"/>
</dbReference>
<evidence type="ECO:0000256" key="6">
    <source>
        <dbReference type="ARBA" id="ARBA00022490"/>
    </source>
</evidence>
<evidence type="ECO:0000256" key="15">
    <source>
        <dbReference type="ARBA" id="ARBA00042143"/>
    </source>
</evidence>
<gene>
    <name evidence="20" type="primary">fabB</name>
    <name evidence="20" type="ORF">MHA02_09860</name>
</gene>
<evidence type="ECO:0000256" key="16">
    <source>
        <dbReference type="ARBA" id="ARBA00048121"/>
    </source>
</evidence>
<evidence type="ECO:0000256" key="13">
    <source>
        <dbReference type="ARBA" id="ARBA00039450"/>
    </source>
</evidence>
<keyword evidence="21" id="KW-1185">Reference proteome</keyword>
<comment type="catalytic activity">
    <reaction evidence="17">
        <text>a fatty acyl-[ACP] + malonyl-[ACP] + H(+) = a 3-oxoacyl-[ACP] + holo-[ACP] + CO2</text>
        <dbReference type="Rhea" id="RHEA:22836"/>
        <dbReference type="Rhea" id="RHEA-COMP:9623"/>
        <dbReference type="Rhea" id="RHEA-COMP:9685"/>
        <dbReference type="Rhea" id="RHEA-COMP:9916"/>
        <dbReference type="Rhea" id="RHEA-COMP:14125"/>
        <dbReference type="ChEBI" id="CHEBI:15378"/>
        <dbReference type="ChEBI" id="CHEBI:16526"/>
        <dbReference type="ChEBI" id="CHEBI:64479"/>
        <dbReference type="ChEBI" id="CHEBI:78449"/>
        <dbReference type="ChEBI" id="CHEBI:78776"/>
        <dbReference type="ChEBI" id="CHEBI:138651"/>
        <dbReference type="EC" id="2.3.1.41"/>
    </reaction>
    <physiologicalReaction direction="left-to-right" evidence="17">
        <dbReference type="Rhea" id="RHEA:22837"/>
    </physiologicalReaction>
</comment>
<dbReference type="SUPFAM" id="SSF53901">
    <property type="entry name" value="Thiolase-like"/>
    <property type="match status" value="2"/>
</dbReference>
<dbReference type="GO" id="GO:0005829">
    <property type="term" value="C:cytosol"/>
    <property type="evidence" value="ECO:0007669"/>
    <property type="project" value="TreeGrafter"/>
</dbReference>
<dbReference type="AlphaFoldDB" id="A0A512ILS7"/>
<feature type="domain" description="Ketosynthase family 3 (KS3)" evidence="19">
    <location>
        <begin position="1"/>
        <end position="405"/>
    </location>
</feature>
<comment type="similarity">
    <text evidence="3 18">Belongs to the thiolase-like superfamily. Beta-ketoacyl-ACP synthases family.</text>
</comment>
<dbReference type="RefSeq" id="WP_147077155.1">
    <property type="nucleotide sequence ID" value="NZ_BJZT01000008.1"/>
</dbReference>
<dbReference type="GO" id="GO:0004315">
    <property type="term" value="F:3-oxoacyl-[acyl-carrier-protein] synthase activity"/>
    <property type="evidence" value="ECO:0007669"/>
    <property type="project" value="UniProtKB-EC"/>
</dbReference>
<dbReference type="Pfam" id="PF02801">
    <property type="entry name" value="Ketoacyl-synt_C"/>
    <property type="match status" value="1"/>
</dbReference>
<dbReference type="SMART" id="SM00825">
    <property type="entry name" value="PKS_KS"/>
    <property type="match status" value="1"/>
</dbReference>
<keyword evidence="10" id="KW-0443">Lipid metabolism</keyword>
<accession>A0A512ILS7</accession>
<dbReference type="GO" id="GO:0006633">
    <property type="term" value="P:fatty acid biosynthetic process"/>
    <property type="evidence" value="ECO:0007669"/>
    <property type="project" value="UniProtKB-KW"/>
</dbReference>
<keyword evidence="9" id="KW-0276">Fatty acid metabolism</keyword>
<evidence type="ECO:0000256" key="7">
    <source>
        <dbReference type="ARBA" id="ARBA00022516"/>
    </source>
</evidence>
<dbReference type="InterPro" id="IPR000794">
    <property type="entry name" value="Beta-ketoacyl_synthase"/>
</dbReference>
<keyword evidence="8 18" id="KW-0808">Transferase</keyword>
<evidence type="ECO:0000256" key="1">
    <source>
        <dbReference type="ARBA" id="ARBA00004496"/>
    </source>
</evidence>
<protein>
    <recommendedName>
        <fullName evidence="13">3-oxoacyl-[acyl-carrier-protein] synthase 1</fullName>
        <ecNumber evidence="5">2.3.1.41</ecNumber>
    </recommendedName>
    <alternativeName>
        <fullName evidence="14">3-oxoacyl-[acyl-carrier-protein] synthase I</fullName>
    </alternativeName>
    <alternativeName>
        <fullName evidence="15">Beta-ketoacyl-ACP synthase I</fullName>
    </alternativeName>
</protein>
<evidence type="ECO:0000256" key="2">
    <source>
        <dbReference type="ARBA" id="ARBA00005194"/>
    </source>
</evidence>
<evidence type="ECO:0000256" key="18">
    <source>
        <dbReference type="RuleBase" id="RU003694"/>
    </source>
</evidence>
<dbReference type="OrthoDB" id="9808669at2"/>
<keyword evidence="7" id="KW-0444">Lipid biosynthesis</keyword>
<evidence type="ECO:0000256" key="5">
    <source>
        <dbReference type="ARBA" id="ARBA00013191"/>
    </source>
</evidence>
<organism evidence="20 21">
    <name type="scientific">Methylobacterium haplocladii</name>
    <dbReference type="NCBI Taxonomy" id="1176176"/>
    <lineage>
        <taxon>Bacteria</taxon>
        <taxon>Pseudomonadati</taxon>
        <taxon>Pseudomonadota</taxon>
        <taxon>Alphaproteobacteria</taxon>
        <taxon>Hyphomicrobiales</taxon>
        <taxon>Methylobacteriaceae</taxon>
        <taxon>Methylobacterium</taxon>
    </lineage>
</organism>
<dbReference type="InterPro" id="IPR016039">
    <property type="entry name" value="Thiolase-like"/>
</dbReference>
<dbReference type="Pfam" id="PF00109">
    <property type="entry name" value="ketoacyl-synt"/>
    <property type="match status" value="1"/>
</dbReference>
<evidence type="ECO:0000256" key="17">
    <source>
        <dbReference type="ARBA" id="ARBA00048506"/>
    </source>
</evidence>
<dbReference type="EC" id="2.3.1.41" evidence="5"/>
<comment type="subunit">
    <text evidence="4">Homodimer.</text>
</comment>
<dbReference type="EMBL" id="BJZT01000008">
    <property type="protein sequence ID" value="GEO98598.1"/>
    <property type="molecule type" value="Genomic_DNA"/>
</dbReference>
<comment type="pathway">
    <text evidence="2">Lipid metabolism; fatty acid biosynthesis.</text>
</comment>
<dbReference type="PROSITE" id="PS00606">
    <property type="entry name" value="KS3_1"/>
    <property type="match status" value="1"/>
</dbReference>
<dbReference type="Proteomes" id="UP000321258">
    <property type="component" value="Unassembled WGS sequence"/>
</dbReference>
<comment type="caution">
    <text evidence="20">The sequence shown here is derived from an EMBL/GenBank/DDBJ whole genome shotgun (WGS) entry which is preliminary data.</text>
</comment>
<keyword evidence="12" id="KW-0012">Acyltransferase</keyword>
<dbReference type="CDD" id="cd00834">
    <property type="entry name" value="KAS_I_II"/>
    <property type="match status" value="1"/>
</dbReference>
<dbReference type="NCBIfam" id="NF005589">
    <property type="entry name" value="PRK07314.1"/>
    <property type="match status" value="1"/>
</dbReference>
<evidence type="ECO:0000256" key="12">
    <source>
        <dbReference type="ARBA" id="ARBA00023315"/>
    </source>
</evidence>
<comment type="subcellular location">
    <subcellularLocation>
        <location evidence="1">Cytoplasm</location>
    </subcellularLocation>
</comment>
<dbReference type="InterPro" id="IPR014030">
    <property type="entry name" value="Ketoacyl_synth_N"/>
</dbReference>
<dbReference type="PANTHER" id="PTHR11712:SF306">
    <property type="entry name" value="3-OXOACYL-[ACYL-CARRIER-PROTEIN] SYNTHASE 1"/>
    <property type="match status" value="1"/>
</dbReference>
<keyword evidence="11" id="KW-0275">Fatty acid biosynthesis</keyword>
<sequence length="408" mass="43056">MRRVVITGMGIVSSIGNNTQEVLASLREARSGIARDASYAEHGFRSQVSGAPNLDVESLVDRRAMRFHGGGTAWNHVAMDQAIRDAGLDANDVSNDRTGIVMGSGGPSTRVIVESAAIAREKGPKRVGPFAVPKAMSSTASATLATWFKIRGVNYSISSACATSNHCIGNASEIIAAGRQDVIFAGGCEDLDWTLSVLFDAMGAMSSKYNDTPARASRAYDKNRDGFVIAGGAGVLVLEELEHAKARGARIYGEIAGYGATSDGHDMVAPSGEGAVRCMRQALETVKGAKIDYINPHATATPVGDDKEIEAIREVFGRSEDCPPISATKSLTGHSLGATGVQEAIYSLLMMNDGFICESAHIDELDPAFADMPILRERRDGVKLGHVMSNSFGFGGTNATLILKNVDA</sequence>
<evidence type="ECO:0000256" key="4">
    <source>
        <dbReference type="ARBA" id="ARBA00011738"/>
    </source>
</evidence>
<evidence type="ECO:0000256" key="3">
    <source>
        <dbReference type="ARBA" id="ARBA00008467"/>
    </source>
</evidence>
<reference evidence="20 21" key="1">
    <citation type="submission" date="2019-07" db="EMBL/GenBank/DDBJ databases">
        <title>Whole genome shotgun sequence of Methylobacterium haplocladii NBRC 107714.</title>
        <authorList>
            <person name="Hosoyama A."/>
            <person name="Uohara A."/>
            <person name="Ohji S."/>
            <person name="Ichikawa N."/>
        </authorList>
    </citation>
    <scope>NUCLEOTIDE SEQUENCE [LARGE SCALE GENOMIC DNA]</scope>
    <source>
        <strain evidence="20 21">NBRC 107714</strain>
    </source>
</reference>
<dbReference type="PROSITE" id="PS52004">
    <property type="entry name" value="KS3_2"/>
    <property type="match status" value="1"/>
</dbReference>